<evidence type="ECO:0000313" key="3">
    <source>
        <dbReference type="Proteomes" id="UP000274358"/>
    </source>
</evidence>
<evidence type="ECO:0000313" key="2">
    <source>
        <dbReference type="EMBL" id="RUL69089.1"/>
    </source>
</evidence>
<organism evidence="2 3">
    <name type="scientific">Dyella choica</name>
    <dbReference type="NCBI Taxonomy" id="1927959"/>
    <lineage>
        <taxon>Bacteria</taxon>
        <taxon>Pseudomonadati</taxon>
        <taxon>Pseudomonadota</taxon>
        <taxon>Gammaproteobacteria</taxon>
        <taxon>Lysobacterales</taxon>
        <taxon>Rhodanobacteraceae</taxon>
        <taxon>Dyella</taxon>
    </lineage>
</organism>
<dbReference type="Proteomes" id="UP000274358">
    <property type="component" value="Unassembled WGS sequence"/>
</dbReference>
<protein>
    <submittedName>
        <fullName evidence="2">Phage tail protein</fullName>
    </submittedName>
</protein>
<dbReference type="RefSeq" id="WP_126687139.1">
    <property type="nucleotide sequence ID" value="NZ_RYYV01000039.1"/>
</dbReference>
<accession>A0A3S0PIE0</accession>
<evidence type="ECO:0000259" key="1">
    <source>
        <dbReference type="Pfam" id="PF07484"/>
    </source>
</evidence>
<dbReference type="InterPro" id="IPR037053">
    <property type="entry name" value="Phage_tail_collar_dom_sf"/>
</dbReference>
<dbReference type="Gene3D" id="3.90.1340.10">
    <property type="entry name" value="Phage tail collar domain"/>
    <property type="match status" value="1"/>
</dbReference>
<dbReference type="OrthoDB" id="9810174at2"/>
<sequence length="178" mass="18785">MTQPYTGEIQLFGFNFAPINWAFCNGATLSVSQNTTLFSLLGTLYGGNGQTTFQLPNLTTRGACNQGQGIGLSLRTQGETFGEAGVSLISNEMPSHNHGFIAYNQPTAAQRTAGPVANSALQLPHQADPFPAQGTVPNTTFAPTMLGVTGQSVPHENRQPSLAVNYCVALYGVFPSFG</sequence>
<reference evidence="2 3" key="1">
    <citation type="submission" date="2018-12" db="EMBL/GenBank/DDBJ databases">
        <title>Dyella dinghuensis sp. nov. DHOA06 and Dyella choica sp. nov. 4M-K27, isolated from forest soil.</title>
        <authorList>
            <person name="Qiu L.-H."/>
            <person name="Gao Z.-H."/>
        </authorList>
    </citation>
    <scope>NUCLEOTIDE SEQUENCE [LARGE SCALE GENOMIC DNA]</scope>
    <source>
        <strain evidence="2 3">4M-K27</strain>
    </source>
</reference>
<dbReference type="EMBL" id="RYYV01000039">
    <property type="protein sequence ID" value="RUL69089.1"/>
    <property type="molecule type" value="Genomic_DNA"/>
</dbReference>
<dbReference type="InterPro" id="IPR011083">
    <property type="entry name" value="Phage_tail_collar_dom"/>
</dbReference>
<keyword evidence="3" id="KW-1185">Reference proteome</keyword>
<comment type="caution">
    <text evidence="2">The sequence shown here is derived from an EMBL/GenBank/DDBJ whole genome shotgun (WGS) entry which is preliminary data.</text>
</comment>
<dbReference type="Pfam" id="PF07484">
    <property type="entry name" value="Collar"/>
    <property type="match status" value="1"/>
</dbReference>
<dbReference type="SUPFAM" id="SSF88874">
    <property type="entry name" value="Receptor-binding domain of short tail fibre protein gp12"/>
    <property type="match status" value="1"/>
</dbReference>
<proteinExistence type="predicted"/>
<feature type="domain" description="Phage tail collar" evidence="1">
    <location>
        <begin position="7"/>
        <end position="61"/>
    </location>
</feature>
<dbReference type="AlphaFoldDB" id="A0A3S0PIE0"/>
<gene>
    <name evidence="2" type="ORF">EKH80_22975</name>
</gene>
<name>A0A3S0PIE0_9GAMM</name>